<feature type="compositionally biased region" description="Low complexity" evidence="1">
    <location>
        <begin position="179"/>
        <end position="188"/>
    </location>
</feature>
<comment type="caution">
    <text evidence="2">The sequence shown here is derived from an EMBL/GenBank/DDBJ whole genome shotgun (WGS) entry which is preliminary data.</text>
</comment>
<feature type="compositionally biased region" description="Polar residues" evidence="1">
    <location>
        <begin position="136"/>
        <end position="156"/>
    </location>
</feature>
<sequence>MALLGLVALCMAANRLTLILLTPPVEPSAQHSPNPTPDPDAEFVRVPRDSAARAAHLWTMPQHPVDATIERYSRMLLQGMDSISSPLTDEGSTKVTNHNASDTKGNQSETGREIDSLNGSEESNADRRRQAEVETGTRSSQQDPFAETTTEVNGKSKQPAGDENSANSFDSPQRISKPTSTQRSTETTTNRDSLGKSSGNSLVGSPRRRIDGESTGRELEEEEEEGRPEDKNRESPICGGQELEDVMFKVAFLSAYDAVDRKSHFTLHSISRFSSRDGRYWAFKFYNLNRRA</sequence>
<protein>
    <submittedName>
        <fullName evidence="2">Uncharacterized protein</fullName>
    </submittedName>
</protein>
<keyword evidence="3" id="KW-1185">Reference proteome</keyword>
<evidence type="ECO:0000256" key="1">
    <source>
        <dbReference type="SAM" id="MobiDB-lite"/>
    </source>
</evidence>
<feature type="compositionally biased region" description="Polar residues" evidence="1">
    <location>
        <begin position="190"/>
        <end position="203"/>
    </location>
</feature>
<feature type="compositionally biased region" description="Polar residues" evidence="1">
    <location>
        <begin position="164"/>
        <end position="178"/>
    </location>
</feature>
<gene>
    <name evidence="2" type="ORF">R5R35_006097</name>
</gene>
<accession>A0AAN9Z7N3</accession>
<evidence type="ECO:0000313" key="3">
    <source>
        <dbReference type="Proteomes" id="UP001378592"/>
    </source>
</evidence>
<proteinExistence type="predicted"/>
<feature type="compositionally biased region" description="Basic and acidic residues" evidence="1">
    <location>
        <begin position="208"/>
        <end position="218"/>
    </location>
</feature>
<feature type="region of interest" description="Disordered" evidence="1">
    <location>
        <begin position="83"/>
        <end position="237"/>
    </location>
</feature>
<organism evidence="2 3">
    <name type="scientific">Gryllus longicercus</name>
    <dbReference type="NCBI Taxonomy" id="2509291"/>
    <lineage>
        <taxon>Eukaryota</taxon>
        <taxon>Metazoa</taxon>
        <taxon>Ecdysozoa</taxon>
        <taxon>Arthropoda</taxon>
        <taxon>Hexapoda</taxon>
        <taxon>Insecta</taxon>
        <taxon>Pterygota</taxon>
        <taxon>Neoptera</taxon>
        <taxon>Polyneoptera</taxon>
        <taxon>Orthoptera</taxon>
        <taxon>Ensifera</taxon>
        <taxon>Gryllidea</taxon>
        <taxon>Grylloidea</taxon>
        <taxon>Gryllidae</taxon>
        <taxon>Gryllinae</taxon>
        <taxon>Gryllus</taxon>
    </lineage>
</organism>
<dbReference type="Proteomes" id="UP001378592">
    <property type="component" value="Unassembled WGS sequence"/>
</dbReference>
<name>A0AAN9Z7N3_9ORTH</name>
<feature type="compositionally biased region" description="Polar residues" evidence="1">
    <location>
        <begin position="93"/>
        <end position="109"/>
    </location>
</feature>
<dbReference type="EMBL" id="JAZDUA010000040">
    <property type="protein sequence ID" value="KAK7871393.1"/>
    <property type="molecule type" value="Genomic_DNA"/>
</dbReference>
<reference evidence="2 3" key="1">
    <citation type="submission" date="2024-03" db="EMBL/GenBank/DDBJ databases">
        <title>The genome assembly and annotation of the cricket Gryllus longicercus Weissman &amp; Gray.</title>
        <authorList>
            <person name="Szrajer S."/>
            <person name="Gray D."/>
            <person name="Ylla G."/>
        </authorList>
    </citation>
    <scope>NUCLEOTIDE SEQUENCE [LARGE SCALE GENOMIC DNA]</scope>
    <source>
        <strain evidence="2">DAG 2021-001</strain>
        <tissue evidence="2">Whole body minus gut</tissue>
    </source>
</reference>
<dbReference type="AlphaFoldDB" id="A0AAN9Z7N3"/>
<evidence type="ECO:0000313" key="2">
    <source>
        <dbReference type="EMBL" id="KAK7871393.1"/>
    </source>
</evidence>